<accession>A0A645G4C1</accession>
<dbReference type="Gene3D" id="3.30.565.10">
    <property type="entry name" value="Histidine kinase-like ATPase, C-terminal domain"/>
    <property type="match status" value="1"/>
</dbReference>
<dbReference type="PANTHER" id="PTHR45453">
    <property type="entry name" value="PHOSPHATE REGULON SENSOR PROTEIN PHOR"/>
    <property type="match status" value="1"/>
</dbReference>
<dbReference type="InterPro" id="IPR050351">
    <property type="entry name" value="BphY/WalK/GraS-like"/>
</dbReference>
<dbReference type="InterPro" id="IPR036890">
    <property type="entry name" value="HATPase_C_sf"/>
</dbReference>
<keyword evidence="4 8" id="KW-0808">Transferase</keyword>
<keyword evidence="3" id="KW-0597">Phosphoprotein</keyword>
<dbReference type="GO" id="GO:0000155">
    <property type="term" value="F:phosphorelay sensor kinase activity"/>
    <property type="evidence" value="ECO:0007669"/>
    <property type="project" value="InterPro"/>
</dbReference>
<dbReference type="Pfam" id="PF00512">
    <property type="entry name" value="HisKA"/>
    <property type="match status" value="1"/>
</dbReference>
<dbReference type="InterPro" id="IPR003594">
    <property type="entry name" value="HATPase_dom"/>
</dbReference>
<sequence>MISNDSDIEEMNTLVDSVNNLSSSLRKQEYLRKVLTKDMSHELRTPLTTLQGNLEGMIDGIWESTPERLQSCNEEVIRLYRLVGDLENLARIEEEQVILNNNEINIGELIASILSNFEKKFLDKNIKVHYKPKDIFIHGDKDKLSQAIINIVSNSEKYTLEGGEVYLSISQEKNKVIIKLRDTGIGIDKEHLPYIFERFYRADESRARATGGSGIGLAITKSIIEAHKGSIEVNSKINEGTEFIMYLPK</sequence>
<dbReference type="SMART" id="SM00387">
    <property type="entry name" value="HATPase_c"/>
    <property type="match status" value="1"/>
</dbReference>
<name>A0A645G4C1_9ZZZZ</name>
<comment type="caution">
    <text evidence="8">The sequence shown here is derived from an EMBL/GenBank/DDBJ whole genome shotgun (WGS) entry which is preliminary data.</text>
</comment>
<protein>
    <recommendedName>
        <fullName evidence="2">histidine kinase</fullName>
        <ecNumber evidence="2">2.7.13.3</ecNumber>
    </recommendedName>
</protein>
<dbReference type="InterPro" id="IPR005467">
    <property type="entry name" value="His_kinase_dom"/>
</dbReference>
<dbReference type="FunFam" id="3.30.565.10:FF:000006">
    <property type="entry name" value="Sensor histidine kinase WalK"/>
    <property type="match status" value="1"/>
</dbReference>
<evidence type="ECO:0000256" key="3">
    <source>
        <dbReference type="ARBA" id="ARBA00022553"/>
    </source>
</evidence>
<dbReference type="GO" id="GO:0004721">
    <property type="term" value="F:phosphoprotein phosphatase activity"/>
    <property type="evidence" value="ECO:0007669"/>
    <property type="project" value="TreeGrafter"/>
</dbReference>
<dbReference type="EC" id="2.7.13.3" evidence="2"/>
<evidence type="ECO:0000256" key="1">
    <source>
        <dbReference type="ARBA" id="ARBA00000085"/>
    </source>
</evidence>
<dbReference type="Gene3D" id="1.10.287.130">
    <property type="match status" value="1"/>
</dbReference>
<evidence type="ECO:0000256" key="6">
    <source>
        <dbReference type="ARBA" id="ARBA00023012"/>
    </source>
</evidence>
<reference evidence="8" key="1">
    <citation type="submission" date="2019-08" db="EMBL/GenBank/DDBJ databases">
        <authorList>
            <person name="Kucharzyk K."/>
            <person name="Murdoch R.W."/>
            <person name="Higgins S."/>
            <person name="Loffler F."/>
        </authorList>
    </citation>
    <scope>NUCLEOTIDE SEQUENCE</scope>
</reference>
<dbReference type="EMBL" id="VSSQ01068644">
    <property type="protein sequence ID" value="MPN20802.1"/>
    <property type="molecule type" value="Genomic_DNA"/>
</dbReference>
<gene>
    <name evidence="8" type="primary">resE_38</name>
    <name evidence="8" type="ORF">SDC9_168181</name>
</gene>
<proteinExistence type="predicted"/>
<dbReference type="CDD" id="cd00082">
    <property type="entry name" value="HisKA"/>
    <property type="match status" value="1"/>
</dbReference>
<dbReference type="AlphaFoldDB" id="A0A645G4C1"/>
<dbReference type="GO" id="GO:0005886">
    <property type="term" value="C:plasma membrane"/>
    <property type="evidence" value="ECO:0007669"/>
    <property type="project" value="TreeGrafter"/>
</dbReference>
<dbReference type="GO" id="GO:0016036">
    <property type="term" value="P:cellular response to phosphate starvation"/>
    <property type="evidence" value="ECO:0007669"/>
    <property type="project" value="TreeGrafter"/>
</dbReference>
<comment type="catalytic activity">
    <reaction evidence="1">
        <text>ATP + protein L-histidine = ADP + protein N-phospho-L-histidine.</text>
        <dbReference type="EC" id="2.7.13.3"/>
    </reaction>
</comment>
<evidence type="ECO:0000313" key="8">
    <source>
        <dbReference type="EMBL" id="MPN20802.1"/>
    </source>
</evidence>
<dbReference type="SUPFAM" id="SSF47384">
    <property type="entry name" value="Homodimeric domain of signal transducing histidine kinase"/>
    <property type="match status" value="1"/>
</dbReference>
<dbReference type="PROSITE" id="PS50109">
    <property type="entry name" value="HIS_KIN"/>
    <property type="match status" value="1"/>
</dbReference>
<dbReference type="SMART" id="SM00388">
    <property type="entry name" value="HisKA"/>
    <property type="match status" value="1"/>
</dbReference>
<feature type="domain" description="Histidine kinase" evidence="7">
    <location>
        <begin position="38"/>
        <end position="249"/>
    </location>
</feature>
<dbReference type="CDD" id="cd00075">
    <property type="entry name" value="HATPase"/>
    <property type="match status" value="1"/>
</dbReference>
<evidence type="ECO:0000259" key="7">
    <source>
        <dbReference type="PROSITE" id="PS50109"/>
    </source>
</evidence>
<evidence type="ECO:0000256" key="5">
    <source>
        <dbReference type="ARBA" id="ARBA00022777"/>
    </source>
</evidence>
<dbReference type="SUPFAM" id="SSF55874">
    <property type="entry name" value="ATPase domain of HSP90 chaperone/DNA topoisomerase II/histidine kinase"/>
    <property type="match status" value="1"/>
</dbReference>
<dbReference type="PRINTS" id="PR00344">
    <property type="entry name" value="BCTRLSENSOR"/>
</dbReference>
<dbReference type="Pfam" id="PF02518">
    <property type="entry name" value="HATPase_c"/>
    <property type="match status" value="1"/>
</dbReference>
<dbReference type="InterPro" id="IPR003661">
    <property type="entry name" value="HisK_dim/P_dom"/>
</dbReference>
<keyword evidence="5 8" id="KW-0418">Kinase</keyword>
<dbReference type="InterPro" id="IPR036097">
    <property type="entry name" value="HisK_dim/P_sf"/>
</dbReference>
<keyword evidence="6" id="KW-0902">Two-component regulatory system</keyword>
<dbReference type="InterPro" id="IPR004358">
    <property type="entry name" value="Sig_transdc_His_kin-like_C"/>
</dbReference>
<evidence type="ECO:0000256" key="4">
    <source>
        <dbReference type="ARBA" id="ARBA00022679"/>
    </source>
</evidence>
<dbReference type="PANTHER" id="PTHR45453:SF1">
    <property type="entry name" value="PHOSPHATE REGULON SENSOR PROTEIN PHOR"/>
    <property type="match status" value="1"/>
</dbReference>
<evidence type="ECO:0000256" key="2">
    <source>
        <dbReference type="ARBA" id="ARBA00012438"/>
    </source>
</evidence>
<organism evidence="8">
    <name type="scientific">bioreactor metagenome</name>
    <dbReference type="NCBI Taxonomy" id="1076179"/>
    <lineage>
        <taxon>unclassified sequences</taxon>
        <taxon>metagenomes</taxon>
        <taxon>ecological metagenomes</taxon>
    </lineage>
</organism>